<reference evidence="2" key="1">
    <citation type="journal article" date="2022" name="Mol. Ecol. Resour.">
        <title>The genomes of chicory, endive, great burdock and yacon provide insights into Asteraceae palaeo-polyploidization history and plant inulin production.</title>
        <authorList>
            <person name="Fan W."/>
            <person name="Wang S."/>
            <person name="Wang H."/>
            <person name="Wang A."/>
            <person name="Jiang F."/>
            <person name="Liu H."/>
            <person name="Zhao H."/>
            <person name="Xu D."/>
            <person name="Zhang Y."/>
        </authorList>
    </citation>
    <scope>NUCLEOTIDE SEQUENCE [LARGE SCALE GENOMIC DNA]</scope>
    <source>
        <strain evidence="2">cv. Niubang</strain>
    </source>
</reference>
<evidence type="ECO:0000313" key="1">
    <source>
        <dbReference type="EMBL" id="KAI3772740.1"/>
    </source>
</evidence>
<proteinExistence type="predicted"/>
<dbReference type="EMBL" id="CM042047">
    <property type="protein sequence ID" value="KAI3772740.1"/>
    <property type="molecule type" value="Genomic_DNA"/>
</dbReference>
<protein>
    <submittedName>
        <fullName evidence="1">Uncharacterized protein</fullName>
    </submittedName>
</protein>
<dbReference type="Proteomes" id="UP001055879">
    <property type="component" value="Linkage Group LG01"/>
</dbReference>
<reference evidence="1 2" key="2">
    <citation type="journal article" date="2022" name="Mol. Ecol. Resour.">
        <title>The genomes of chicory, endive, great burdock and yacon provide insights into Asteraceae paleo-polyploidization history and plant inulin production.</title>
        <authorList>
            <person name="Fan W."/>
            <person name="Wang S."/>
            <person name="Wang H."/>
            <person name="Wang A."/>
            <person name="Jiang F."/>
            <person name="Liu H."/>
            <person name="Zhao H."/>
            <person name="Xu D."/>
            <person name="Zhang Y."/>
        </authorList>
    </citation>
    <scope>NUCLEOTIDE SEQUENCE [LARGE SCALE GENOMIC DNA]</scope>
    <source>
        <strain evidence="2">cv. Niubang</strain>
    </source>
</reference>
<name>A0ACB9FNM0_ARCLA</name>
<accession>A0ACB9FNM0</accession>
<sequence length="130" mass="14782">MGISEARGLVGDPRPRPRPQNPLDGRWGSARITPRLPSRRPNRGKRPEGFIRDFWRNLVDVLDLRSREVSWRFKPSSLEIQVLGVKSRFSLNLASYFPFVASRDIGSSGAFGTVMWGRLLAMDRKCNPSE</sequence>
<organism evidence="1 2">
    <name type="scientific">Arctium lappa</name>
    <name type="common">Greater burdock</name>
    <name type="synonym">Lappa major</name>
    <dbReference type="NCBI Taxonomy" id="4217"/>
    <lineage>
        <taxon>Eukaryota</taxon>
        <taxon>Viridiplantae</taxon>
        <taxon>Streptophyta</taxon>
        <taxon>Embryophyta</taxon>
        <taxon>Tracheophyta</taxon>
        <taxon>Spermatophyta</taxon>
        <taxon>Magnoliopsida</taxon>
        <taxon>eudicotyledons</taxon>
        <taxon>Gunneridae</taxon>
        <taxon>Pentapetalae</taxon>
        <taxon>asterids</taxon>
        <taxon>campanulids</taxon>
        <taxon>Asterales</taxon>
        <taxon>Asteraceae</taxon>
        <taxon>Carduoideae</taxon>
        <taxon>Cardueae</taxon>
        <taxon>Arctiinae</taxon>
        <taxon>Arctium</taxon>
    </lineage>
</organism>
<gene>
    <name evidence="1" type="ORF">L6452_03933</name>
</gene>
<comment type="caution">
    <text evidence="1">The sequence shown here is derived from an EMBL/GenBank/DDBJ whole genome shotgun (WGS) entry which is preliminary data.</text>
</comment>
<keyword evidence="2" id="KW-1185">Reference proteome</keyword>
<evidence type="ECO:0000313" key="2">
    <source>
        <dbReference type="Proteomes" id="UP001055879"/>
    </source>
</evidence>